<protein>
    <submittedName>
        <fullName evidence="2">Uncharacterized protein</fullName>
    </submittedName>
</protein>
<reference evidence="2 3" key="1">
    <citation type="submission" date="2019-05" db="EMBL/GenBank/DDBJ databases">
        <title>Another draft genome of Portunus trituberculatus and its Hox gene families provides insights of decapod evolution.</title>
        <authorList>
            <person name="Jeong J.-H."/>
            <person name="Song I."/>
            <person name="Kim S."/>
            <person name="Choi T."/>
            <person name="Kim D."/>
            <person name="Ryu S."/>
            <person name="Kim W."/>
        </authorList>
    </citation>
    <scope>NUCLEOTIDE SEQUENCE [LARGE SCALE GENOMIC DNA]</scope>
    <source>
        <tissue evidence="2">Muscle</tissue>
    </source>
</reference>
<evidence type="ECO:0000313" key="3">
    <source>
        <dbReference type="Proteomes" id="UP000324222"/>
    </source>
</evidence>
<feature type="region of interest" description="Disordered" evidence="1">
    <location>
        <begin position="1"/>
        <end position="64"/>
    </location>
</feature>
<name>A0A5B7CWU7_PORTR</name>
<accession>A0A5B7CWU7</accession>
<keyword evidence="3" id="KW-1185">Reference proteome</keyword>
<feature type="compositionally biased region" description="Polar residues" evidence="1">
    <location>
        <begin position="1"/>
        <end position="10"/>
    </location>
</feature>
<proteinExistence type="predicted"/>
<gene>
    <name evidence="2" type="ORF">E2C01_005959</name>
</gene>
<sequence length="64" mass="6659">MRGSASTQGSEGRGGKTANLGEAPRHDLSTVRHILREGEGSKRGDGGHSGGQRARAPSLLSRHI</sequence>
<organism evidence="2 3">
    <name type="scientific">Portunus trituberculatus</name>
    <name type="common">Swimming crab</name>
    <name type="synonym">Neptunus trituberculatus</name>
    <dbReference type="NCBI Taxonomy" id="210409"/>
    <lineage>
        <taxon>Eukaryota</taxon>
        <taxon>Metazoa</taxon>
        <taxon>Ecdysozoa</taxon>
        <taxon>Arthropoda</taxon>
        <taxon>Crustacea</taxon>
        <taxon>Multicrustacea</taxon>
        <taxon>Malacostraca</taxon>
        <taxon>Eumalacostraca</taxon>
        <taxon>Eucarida</taxon>
        <taxon>Decapoda</taxon>
        <taxon>Pleocyemata</taxon>
        <taxon>Brachyura</taxon>
        <taxon>Eubrachyura</taxon>
        <taxon>Portunoidea</taxon>
        <taxon>Portunidae</taxon>
        <taxon>Portuninae</taxon>
        <taxon>Portunus</taxon>
    </lineage>
</organism>
<feature type="compositionally biased region" description="Basic and acidic residues" evidence="1">
    <location>
        <begin position="23"/>
        <end position="46"/>
    </location>
</feature>
<evidence type="ECO:0000313" key="2">
    <source>
        <dbReference type="EMBL" id="MPC13234.1"/>
    </source>
</evidence>
<comment type="caution">
    <text evidence="2">The sequence shown here is derived from an EMBL/GenBank/DDBJ whole genome shotgun (WGS) entry which is preliminary data.</text>
</comment>
<dbReference type="Proteomes" id="UP000324222">
    <property type="component" value="Unassembled WGS sequence"/>
</dbReference>
<evidence type="ECO:0000256" key="1">
    <source>
        <dbReference type="SAM" id="MobiDB-lite"/>
    </source>
</evidence>
<dbReference type="AlphaFoldDB" id="A0A5B7CWU7"/>
<dbReference type="EMBL" id="VSRR010000267">
    <property type="protein sequence ID" value="MPC13234.1"/>
    <property type="molecule type" value="Genomic_DNA"/>
</dbReference>